<evidence type="ECO:0000313" key="1">
    <source>
        <dbReference type="EMBL" id="KIM97061.1"/>
    </source>
</evidence>
<dbReference type="HOGENOM" id="CLU_1138174_0_0_1"/>
<dbReference type="OrthoDB" id="5391533at2759"/>
<gene>
    <name evidence="1" type="ORF">OIDMADRAFT_57703</name>
</gene>
<accession>A0A0C3H3E7</accession>
<reference evidence="1 2" key="1">
    <citation type="submission" date="2014-04" db="EMBL/GenBank/DDBJ databases">
        <authorList>
            <consortium name="DOE Joint Genome Institute"/>
            <person name="Kuo A."/>
            <person name="Martino E."/>
            <person name="Perotto S."/>
            <person name="Kohler A."/>
            <person name="Nagy L.G."/>
            <person name="Floudas D."/>
            <person name="Copeland A."/>
            <person name="Barry K.W."/>
            <person name="Cichocki N."/>
            <person name="Veneault-Fourrey C."/>
            <person name="LaButti K."/>
            <person name="Lindquist E.A."/>
            <person name="Lipzen A."/>
            <person name="Lundell T."/>
            <person name="Morin E."/>
            <person name="Murat C."/>
            <person name="Sun H."/>
            <person name="Tunlid A."/>
            <person name="Henrissat B."/>
            <person name="Grigoriev I.V."/>
            <person name="Hibbett D.S."/>
            <person name="Martin F."/>
            <person name="Nordberg H.P."/>
            <person name="Cantor M.N."/>
            <person name="Hua S.X."/>
        </authorList>
    </citation>
    <scope>NUCLEOTIDE SEQUENCE [LARGE SCALE GENOMIC DNA]</scope>
    <source>
        <strain evidence="1 2">Zn</strain>
    </source>
</reference>
<sequence length="205" mass="22639">MLDVCSSGDIAALRRLFIKHGIQPGSKPTYGRTKHMEKNISPVESTVVSDPGMPSTMELLGRAVATKQLAVVKFILQTYSSFSHNYHMRSILSDACERPPVQIVPILHVLLDNGADVDDGWPRHGALYSAIHYKRPLEIIRKIVSKGANINSGNLIQAIQHDRLDVTKWLFSSGKDDPDVDVQLCVEKAKESGDEEIIAIAQAWA</sequence>
<dbReference type="Proteomes" id="UP000054321">
    <property type="component" value="Unassembled WGS sequence"/>
</dbReference>
<dbReference type="SUPFAM" id="SSF48403">
    <property type="entry name" value="Ankyrin repeat"/>
    <property type="match status" value="1"/>
</dbReference>
<dbReference type="AlphaFoldDB" id="A0A0C3H3E7"/>
<keyword evidence="2" id="KW-1185">Reference proteome</keyword>
<dbReference type="InParanoid" id="A0A0C3H3E7"/>
<reference evidence="2" key="2">
    <citation type="submission" date="2015-01" db="EMBL/GenBank/DDBJ databases">
        <title>Evolutionary Origins and Diversification of the Mycorrhizal Mutualists.</title>
        <authorList>
            <consortium name="DOE Joint Genome Institute"/>
            <consortium name="Mycorrhizal Genomics Consortium"/>
            <person name="Kohler A."/>
            <person name="Kuo A."/>
            <person name="Nagy L.G."/>
            <person name="Floudas D."/>
            <person name="Copeland A."/>
            <person name="Barry K.W."/>
            <person name="Cichocki N."/>
            <person name="Veneault-Fourrey C."/>
            <person name="LaButti K."/>
            <person name="Lindquist E.A."/>
            <person name="Lipzen A."/>
            <person name="Lundell T."/>
            <person name="Morin E."/>
            <person name="Murat C."/>
            <person name="Riley R."/>
            <person name="Ohm R."/>
            <person name="Sun H."/>
            <person name="Tunlid A."/>
            <person name="Henrissat B."/>
            <person name="Grigoriev I.V."/>
            <person name="Hibbett D.S."/>
            <person name="Martin F."/>
        </authorList>
    </citation>
    <scope>NUCLEOTIDE SEQUENCE [LARGE SCALE GENOMIC DNA]</scope>
    <source>
        <strain evidence="2">Zn</strain>
    </source>
</reference>
<organism evidence="1 2">
    <name type="scientific">Oidiodendron maius (strain Zn)</name>
    <dbReference type="NCBI Taxonomy" id="913774"/>
    <lineage>
        <taxon>Eukaryota</taxon>
        <taxon>Fungi</taxon>
        <taxon>Dikarya</taxon>
        <taxon>Ascomycota</taxon>
        <taxon>Pezizomycotina</taxon>
        <taxon>Leotiomycetes</taxon>
        <taxon>Leotiomycetes incertae sedis</taxon>
        <taxon>Myxotrichaceae</taxon>
        <taxon>Oidiodendron</taxon>
    </lineage>
</organism>
<evidence type="ECO:0000313" key="2">
    <source>
        <dbReference type="Proteomes" id="UP000054321"/>
    </source>
</evidence>
<dbReference type="InterPro" id="IPR036770">
    <property type="entry name" value="Ankyrin_rpt-contain_sf"/>
</dbReference>
<protein>
    <recommendedName>
        <fullName evidence="3">Ankyrin repeat protein</fullName>
    </recommendedName>
</protein>
<proteinExistence type="predicted"/>
<dbReference type="EMBL" id="KN832882">
    <property type="protein sequence ID" value="KIM97061.1"/>
    <property type="molecule type" value="Genomic_DNA"/>
</dbReference>
<dbReference type="STRING" id="913774.A0A0C3H3E7"/>
<dbReference type="Gene3D" id="1.25.40.20">
    <property type="entry name" value="Ankyrin repeat-containing domain"/>
    <property type="match status" value="1"/>
</dbReference>
<evidence type="ECO:0008006" key="3">
    <source>
        <dbReference type="Google" id="ProtNLM"/>
    </source>
</evidence>
<name>A0A0C3H3E7_OIDMZ</name>